<evidence type="ECO:0000256" key="1">
    <source>
        <dbReference type="ARBA" id="ARBA00004651"/>
    </source>
</evidence>
<dbReference type="PROSITE" id="PS50893">
    <property type="entry name" value="ABC_TRANSPORTER_2"/>
    <property type="match status" value="1"/>
</dbReference>
<feature type="transmembrane region" description="Helical" evidence="8">
    <location>
        <begin position="260"/>
        <end position="278"/>
    </location>
</feature>
<feature type="transmembrane region" description="Helical" evidence="8">
    <location>
        <begin position="62"/>
        <end position="80"/>
    </location>
</feature>
<keyword evidence="7 8" id="KW-0472">Membrane</keyword>
<dbReference type="CDD" id="cd18549">
    <property type="entry name" value="ABC_6TM_YwjA_like"/>
    <property type="match status" value="1"/>
</dbReference>
<dbReference type="InterPro" id="IPR003439">
    <property type="entry name" value="ABC_transporter-like_ATP-bd"/>
</dbReference>
<evidence type="ECO:0000256" key="3">
    <source>
        <dbReference type="ARBA" id="ARBA00022692"/>
    </source>
</evidence>
<evidence type="ECO:0000313" key="12">
    <source>
        <dbReference type="Proteomes" id="UP000017938"/>
    </source>
</evidence>
<proteinExistence type="predicted"/>
<protein>
    <submittedName>
        <fullName evidence="11">ABC transporter ATP-binding protein/permease protein</fullName>
    </submittedName>
</protein>
<dbReference type="InterPro" id="IPR036640">
    <property type="entry name" value="ABC1_TM_sf"/>
</dbReference>
<feature type="domain" description="ABC transporter" evidence="9">
    <location>
        <begin position="342"/>
        <end position="576"/>
    </location>
</feature>
<gene>
    <name evidence="11" type="ORF">BN580_02162</name>
</gene>
<feature type="transmembrane region" description="Helical" evidence="8">
    <location>
        <begin position="149"/>
        <end position="182"/>
    </location>
</feature>
<dbReference type="Proteomes" id="UP000017938">
    <property type="component" value="Unassembled WGS sequence"/>
</dbReference>
<accession>R6TT28</accession>
<dbReference type="AlphaFoldDB" id="R6TT28"/>
<dbReference type="Pfam" id="PF00664">
    <property type="entry name" value="ABC_membrane"/>
    <property type="match status" value="1"/>
</dbReference>
<dbReference type="PANTHER" id="PTHR43394">
    <property type="entry name" value="ATP-DEPENDENT PERMEASE MDL1, MITOCHONDRIAL"/>
    <property type="match status" value="1"/>
</dbReference>
<evidence type="ECO:0000256" key="6">
    <source>
        <dbReference type="ARBA" id="ARBA00022989"/>
    </source>
</evidence>
<comment type="caution">
    <text evidence="11">The sequence shown here is derived from an EMBL/GenBank/DDBJ whole genome shotgun (WGS) entry which is preliminary data.</text>
</comment>
<evidence type="ECO:0000256" key="4">
    <source>
        <dbReference type="ARBA" id="ARBA00022741"/>
    </source>
</evidence>
<evidence type="ECO:0000313" key="11">
    <source>
        <dbReference type="EMBL" id="CDC76573.1"/>
    </source>
</evidence>
<dbReference type="Gene3D" id="1.20.1560.10">
    <property type="entry name" value="ABC transporter type 1, transmembrane domain"/>
    <property type="match status" value="1"/>
</dbReference>
<dbReference type="InterPro" id="IPR003593">
    <property type="entry name" value="AAA+_ATPase"/>
</dbReference>
<dbReference type="SUPFAM" id="SSF52540">
    <property type="entry name" value="P-loop containing nucleoside triphosphate hydrolases"/>
    <property type="match status" value="1"/>
</dbReference>
<feature type="transmembrane region" description="Helical" evidence="8">
    <location>
        <begin position="25"/>
        <end position="46"/>
    </location>
</feature>
<dbReference type="InterPro" id="IPR039421">
    <property type="entry name" value="Type_1_exporter"/>
</dbReference>
<comment type="subcellular location">
    <subcellularLocation>
        <location evidence="1">Cell membrane</location>
        <topology evidence="1">Multi-pass membrane protein</topology>
    </subcellularLocation>
</comment>
<organism evidence="11 12">
    <name type="scientific">Candidatus Colimorpha enterica</name>
    <dbReference type="NCBI Taxonomy" id="3083063"/>
    <lineage>
        <taxon>Bacteria</taxon>
        <taxon>Pseudomonadati</taxon>
        <taxon>Bacteroidota</taxon>
        <taxon>Bacteroidia</taxon>
        <taxon>Bacteroidales</taxon>
        <taxon>Candidatus Colimorpha</taxon>
    </lineage>
</organism>
<name>R6TT28_9BACT</name>
<dbReference type="InterPro" id="IPR027417">
    <property type="entry name" value="P-loop_NTPase"/>
</dbReference>
<dbReference type="SMART" id="SM00382">
    <property type="entry name" value="AAA"/>
    <property type="match status" value="1"/>
</dbReference>
<dbReference type="PANTHER" id="PTHR43394:SF1">
    <property type="entry name" value="ATP-BINDING CASSETTE SUB-FAMILY B MEMBER 10, MITOCHONDRIAL"/>
    <property type="match status" value="1"/>
</dbReference>
<dbReference type="EMBL" id="CBFW010000380">
    <property type="protein sequence ID" value="CDC76573.1"/>
    <property type="molecule type" value="Genomic_DNA"/>
</dbReference>
<dbReference type="GO" id="GO:0005886">
    <property type="term" value="C:plasma membrane"/>
    <property type="evidence" value="ECO:0007669"/>
    <property type="project" value="UniProtKB-SubCell"/>
</dbReference>
<keyword evidence="5 11" id="KW-0067">ATP-binding</keyword>
<feature type="domain" description="ABC transmembrane type-1" evidence="10">
    <location>
        <begin position="30"/>
        <end position="309"/>
    </location>
</feature>
<keyword evidence="4" id="KW-0547">Nucleotide-binding</keyword>
<dbReference type="GO" id="GO:0016887">
    <property type="term" value="F:ATP hydrolysis activity"/>
    <property type="evidence" value="ECO:0007669"/>
    <property type="project" value="InterPro"/>
</dbReference>
<dbReference type="Pfam" id="PF00005">
    <property type="entry name" value="ABC_tran"/>
    <property type="match status" value="1"/>
</dbReference>
<dbReference type="CDD" id="cd03251">
    <property type="entry name" value="ABCC_MsbA"/>
    <property type="match status" value="1"/>
</dbReference>
<reference evidence="11" key="1">
    <citation type="submission" date="2012-11" db="EMBL/GenBank/DDBJ databases">
        <title>Dependencies among metagenomic species, viruses, plasmids and units of genetic variation.</title>
        <authorList>
            <person name="Nielsen H.B."/>
            <person name="Almeida M."/>
            <person name="Juncker A.S."/>
            <person name="Rasmussen S."/>
            <person name="Li J."/>
            <person name="Sunagawa S."/>
            <person name="Plichta D."/>
            <person name="Gautier L."/>
            <person name="Le Chatelier E."/>
            <person name="Peletier E."/>
            <person name="Bonde I."/>
            <person name="Nielsen T."/>
            <person name="Manichanh C."/>
            <person name="Arumugam M."/>
            <person name="Batto J."/>
            <person name="Santos M.B.Q.D."/>
            <person name="Blom N."/>
            <person name="Borruel N."/>
            <person name="Burgdorf K.S."/>
            <person name="Boumezbeur F."/>
            <person name="Casellas F."/>
            <person name="Dore J."/>
            <person name="Guarner F."/>
            <person name="Hansen T."/>
            <person name="Hildebrand F."/>
            <person name="Kaas R.S."/>
            <person name="Kennedy S."/>
            <person name="Kristiansen K."/>
            <person name="Kultima J.R."/>
            <person name="Leonard P."/>
            <person name="Levenez F."/>
            <person name="Lund O."/>
            <person name="Moumen B."/>
            <person name="Le Paslier D."/>
            <person name="Pons N."/>
            <person name="Pedersen O."/>
            <person name="Prifti E."/>
            <person name="Qin J."/>
            <person name="Raes J."/>
            <person name="Tap J."/>
            <person name="Tims S."/>
            <person name="Ussery D.W."/>
            <person name="Yamada T."/>
            <person name="MetaHit consortium"/>
            <person name="Renault P."/>
            <person name="Sicheritz-Ponten T."/>
            <person name="Bork P."/>
            <person name="Wang J."/>
            <person name="Brunak S."/>
            <person name="Ehrlich S.D."/>
        </authorList>
    </citation>
    <scope>NUCLEOTIDE SEQUENCE [LARGE SCALE GENOMIC DNA]</scope>
</reference>
<evidence type="ECO:0000259" key="10">
    <source>
        <dbReference type="PROSITE" id="PS50929"/>
    </source>
</evidence>
<dbReference type="Gene3D" id="3.40.50.300">
    <property type="entry name" value="P-loop containing nucleotide triphosphate hydrolases"/>
    <property type="match status" value="1"/>
</dbReference>
<dbReference type="PROSITE" id="PS00211">
    <property type="entry name" value="ABC_TRANSPORTER_1"/>
    <property type="match status" value="1"/>
</dbReference>
<dbReference type="SUPFAM" id="SSF90123">
    <property type="entry name" value="ABC transporter transmembrane region"/>
    <property type="match status" value="1"/>
</dbReference>
<keyword evidence="2" id="KW-0813">Transport</keyword>
<dbReference type="InterPro" id="IPR017871">
    <property type="entry name" value="ABC_transporter-like_CS"/>
</dbReference>
<keyword evidence="6 8" id="KW-1133">Transmembrane helix</keyword>
<evidence type="ECO:0000259" key="9">
    <source>
        <dbReference type="PROSITE" id="PS50893"/>
    </source>
</evidence>
<evidence type="ECO:0000256" key="2">
    <source>
        <dbReference type="ARBA" id="ARBA00022448"/>
    </source>
</evidence>
<dbReference type="FunFam" id="3.40.50.300:FF:000287">
    <property type="entry name" value="Multidrug ABC transporter ATP-binding protein"/>
    <property type="match status" value="1"/>
</dbReference>
<dbReference type="GO" id="GO:0015421">
    <property type="term" value="F:ABC-type oligopeptide transporter activity"/>
    <property type="evidence" value="ECO:0007669"/>
    <property type="project" value="TreeGrafter"/>
</dbReference>
<sequence>MLKRFCTYYKPHLKIFTYYNPHLKIFPADMAAAFLLSVCTMIYPLITRQMLIDFIPNREVKLLVIWAAVLLGIYLVKYFLNYFVTYYGHVMGVDMQATMRRDVFSHLETLPLSYFDDNKTGTIMSRIINDLMDVSELAHHGPEDLFLSIVMLVGSFIVMGSIYMPLTLIIYSLLPFMVFFALKKQKKMKDAFAASKKEVGEVNATLENSISGIRVSKAYTNSQREKELFERGNSRFVGARSLAYKAMAEFYSGMNLGMDVLRVAMYVAGGLFVFYGKIDIADFTAFSLYISLFISPIERLVGFIEQYQNGMTGFRRFIEIMDCKPESDKPGASLLENVKGDVSFENVSFSYPDGKKVLDGLSFDIEAGKTLALVGPSGGGKTTICHLIPRFYEVCGGRITIDGHDTRDVTLESLRKNIGIVSQDVFLFDSTIYDNIAYGCPDATREQIERASELANISDYIASLPEGYDTLVGERGVRLSGGQKQRIAIARVFLKNPPILILDEATSALDNVTEMLIQKSLSELCRGRTTIVVAHRLTTVKNADEILVITDDGIAERGTHTGLLEYGGIYAGLWRGTAEEQ</sequence>
<keyword evidence="3 8" id="KW-0812">Transmembrane</keyword>
<dbReference type="GO" id="GO:0005524">
    <property type="term" value="F:ATP binding"/>
    <property type="evidence" value="ECO:0007669"/>
    <property type="project" value="UniProtKB-KW"/>
</dbReference>
<evidence type="ECO:0000256" key="7">
    <source>
        <dbReference type="ARBA" id="ARBA00023136"/>
    </source>
</evidence>
<dbReference type="STRING" id="1263015.BN580_02162"/>
<evidence type="ECO:0000256" key="8">
    <source>
        <dbReference type="SAM" id="Phobius"/>
    </source>
</evidence>
<dbReference type="InterPro" id="IPR011527">
    <property type="entry name" value="ABC1_TM_dom"/>
</dbReference>
<dbReference type="PROSITE" id="PS50929">
    <property type="entry name" value="ABC_TM1F"/>
    <property type="match status" value="1"/>
</dbReference>
<evidence type="ECO:0000256" key="5">
    <source>
        <dbReference type="ARBA" id="ARBA00022840"/>
    </source>
</evidence>